<dbReference type="AlphaFoldDB" id="A0A1F6VJV6"/>
<gene>
    <name evidence="3" type="ORF">A2W18_14340</name>
</gene>
<proteinExistence type="predicted"/>
<protein>
    <recommendedName>
        <fullName evidence="5">DUF1800 domain-containing protein</fullName>
    </recommendedName>
</protein>
<dbReference type="InterPro" id="IPR014917">
    <property type="entry name" value="DUF1800"/>
</dbReference>
<evidence type="ECO:0000256" key="2">
    <source>
        <dbReference type="SAM" id="SignalP"/>
    </source>
</evidence>
<sequence>MITRIIAVVCWLAFAPLAVDAATDDTAKVLHVLNRLGYGPAPGDIEHVRALGVANYIRAQLKPERIALPASLRAQLDALDTLALNPIELYKQYGPPLDRRGEQPDPQARKAARERARIIVQHAAQARLLRAIESPRQLEEVMVDFWFNHFNVYVGKGLDHLWIGAYERDAIRLHAFGRFRDLLGATARHPAMLFYLDNWQNSAPDNDGARGKRRGLNENYARELLELHTLGVDGGYTQADVVAAARVFTGWGLGGARNRGGQGGFYFDAKRHDRGAKNLLGQTIADGGQAEGEQLLDMLARSPATARHIGFKLAQYFVADVPPPALVERLARRFRETDGDIRAVLTTLFTDTDFWDSRHRATKFKTPYHYVVSAARASGAAVRDTRLLAGWLIQQGMPLYGCQTPNGYKNTEDAWLNPDAITRRINLATALASGRLPLTRSRNDETKPIPAVGGDPAAPVPAEDNAIARTLGDPFSTNTRAAIDAAPAPLRAALMLGSPEFMRR</sequence>
<feature type="chain" id="PRO_5009527267" description="DUF1800 domain-containing protein" evidence="2">
    <location>
        <begin position="22"/>
        <end position="504"/>
    </location>
</feature>
<evidence type="ECO:0000313" key="4">
    <source>
        <dbReference type="Proteomes" id="UP000179076"/>
    </source>
</evidence>
<dbReference type="Pfam" id="PF08811">
    <property type="entry name" value="DUF1800"/>
    <property type="match status" value="1"/>
</dbReference>
<evidence type="ECO:0008006" key="5">
    <source>
        <dbReference type="Google" id="ProtNLM"/>
    </source>
</evidence>
<dbReference type="EMBL" id="MFSP01000011">
    <property type="protein sequence ID" value="OGI69923.1"/>
    <property type="molecule type" value="Genomic_DNA"/>
</dbReference>
<organism evidence="3 4">
    <name type="scientific">Candidatus Muproteobacteria bacterium RBG_16_60_9</name>
    <dbReference type="NCBI Taxonomy" id="1817755"/>
    <lineage>
        <taxon>Bacteria</taxon>
        <taxon>Pseudomonadati</taxon>
        <taxon>Pseudomonadota</taxon>
        <taxon>Candidatus Muproteobacteria</taxon>
    </lineage>
</organism>
<name>A0A1F6VJV6_9PROT</name>
<feature type="signal peptide" evidence="2">
    <location>
        <begin position="1"/>
        <end position="21"/>
    </location>
</feature>
<keyword evidence="2" id="KW-0732">Signal</keyword>
<comment type="caution">
    <text evidence="3">The sequence shown here is derived from an EMBL/GenBank/DDBJ whole genome shotgun (WGS) entry which is preliminary data.</text>
</comment>
<feature type="region of interest" description="Disordered" evidence="1">
    <location>
        <begin position="438"/>
        <end position="460"/>
    </location>
</feature>
<dbReference type="Proteomes" id="UP000179076">
    <property type="component" value="Unassembled WGS sequence"/>
</dbReference>
<feature type="compositionally biased region" description="Low complexity" evidence="1">
    <location>
        <begin position="450"/>
        <end position="460"/>
    </location>
</feature>
<reference evidence="3 4" key="1">
    <citation type="journal article" date="2016" name="Nat. Commun.">
        <title>Thousands of microbial genomes shed light on interconnected biogeochemical processes in an aquifer system.</title>
        <authorList>
            <person name="Anantharaman K."/>
            <person name="Brown C.T."/>
            <person name="Hug L.A."/>
            <person name="Sharon I."/>
            <person name="Castelle C.J."/>
            <person name="Probst A.J."/>
            <person name="Thomas B.C."/>
            <person name="Singh A."/>
            <person name="Wilkins M.J."/>
            <person name="Karaoz U."/>
            <person name="Brodie E.L."/>
            <person name="Williams K.H."/>
            <person name="Hubbard S.S."/>
            <person name="Banfield J.F."/>
        </authorList>
    </citation>
    <scope>NUCLEOTIDE SEQUENCE [LARGE SCALE GENOMIC DNA]</scope>
</reference>
<accession>A0A1F6VJV6</accession>
<evidence type="ECO:0000256" key="1">
    <source>
        <dbReference type="SAM" id="MobiDB-lite"/>
    </source>
</evidence>
<evidence type="ECO:0000313" key="3">
    <source>
        <dbReference type="EMBL" id="OGI69923.1"/>
    </source>
</evidence>